<name>A0AAD7L103_QUISA</name>
<evidence type="ECO:0000256" key="1">
    <source>
        <dbReference type="ARBA" id="ARBA00006027"/>
    </source>
</evidence>
<dbReference type="NCBIfam" id="TIGR01614">
    <property type="entry name" value="PME_inhib"/>
    <property type="match status" value="1"/>
</dbReference>
<comment type="similarity">
    <text evidence="7">Belongs to the PMEI family.</text>
</comment>
<evidence type="ECO:0000256" key="8">
    <source>
        <dbReference type="SAM" id="SignalP"/>
    </source>
</evidence>
<evidence type="ECO:0000256" key="6">
    <source>
        <dbReference type="ARBA" id="ARBA00023180"/>
    </source>
</evidence>
<dbReference type="EMBL" id="JARAOO010000012">
    <property type="protein sequence ID" value="KAJ7949595.1"/>
    <property type="molecule type" value="Genomic_DNA"/>
</dbReference>
<dbReference type="PANTHER" id="PTHR31080">
    <property type="entry name" value="PECTINESTERASE INHIBITOR-LIKE"/>
    <property type="match status" value="1"/>
</dbReference>
<comment type="similarity">
    <text evidence="2">In the C-terminal section; belongs to the pectinesterase family.</text>
</comment>
<dbReference type="AlphaFoldDB" id="A0AAD7L103"/>
<dbReference type="CDD" id="cd15798">
    <property type="entry name" value="PMEI-like_3"/>
    <property type="match status" value="1"/>
</dbReference>
<dbReference type="InterPro" id="IPR035513">
    <property type="entry name" value="Invertase/methylesterase_inhib"/>
</dbReference>
<feature type="signal peptide" evidence="8">
    <location>
        <begin position="1"/>
        <end position="33"/>
    </location>
</feature>
<accession>A0AAD7L103</accession>
<dbReference type="InterPro" id="IPR051955">
    <property type="entry name" value="PME_Inhibitor"/>
</dbReference>
<proteinExistence type="inferred from homology"/>
<sequence>MATNTSITSMSWHSVFLIFLTLLSFSKLHTTLALSSPTTSTTSLKAYKTYIKKACNTTTYSSLCYKSLSPYASTIKTNTLRLALLSLSLSLKEARNTSSMVSKLSKQKNLTHIEAEIFQDCKENIQDTIDELKDALDTLGHLSDSDSDAASQMEDITTWVSSAITDEGTCTDGFEGQKLSSTFKKKIRNAFLNVSRMTSNALSLITSLK</sequence>
<dbReference type="InterPro" id="IPR006501">
    <property type="entry name" value="Pectinesterase_inhib_dom"/>
</dbReference>
<dbReference type="FunFam" id="1.20.140.40:FF:000010">
    <property type="entry name" value="Pectinesterase"/>
    <property type="match status" value="1"/>
</dbReference>
<evidence type="ECO:0000256" key="4">
    <source>
        <dbReference type="ARBA" id="ARBA00022729"/>
    </source>
</evidence>
<protein>
    <recommendedName>
        <fullName evidence="3">pectinesterase</fullName>
        <ecNumber evidence="3">3.1.1.11</ecNumber>
    </recommendedName>
</protein>
<evidence type="ECO:0000256" key="3">
    <source>
        <dbReference type="ARBA" id="ARBA00013229"/>
    </source>
</evidence>
<evidence type="ECO:0000256" key="5">
    <source>
        <dbReference type="ARBA" id="ARBA00023157"/>
    </source>
</evidence>
<evidence type="ECO:0000256" key="7">
    <source>
        <dbReference type="ARBA" id="ARBA00038471"/>
    </source>
</evidence>
<comment type="similarity">
    <text evidence="1">In the N-terminal section; belongs to the PMEI family.</text>
</comment>
<feature type="chain" id="PRO_5042050551" description="pectinesterase" evidence="8">
    <location>
        <begin position="34"/>
        <end position="209"/>
    </location>
</feature>
<keyword evidence="5" id="KW-1015">Disulfide bond</keyword>
<evidence type="ECO:0000313" key="11">
    <source>
        <dbReference type="Proteomes" id="UP001163823"/>
    </source>
</evidence>
<dbReference type="Pfam" id="PF04043">
    <property type="entry name" value="PMEI"/>
    <property type="match status" value="1"/>
</dbReference>
<feature type="domain" description="Pectinesterase inhibitor" evidence="9">
    <location>
        <begin position="46"/>
        <end position="204"/>
    </location>
</feature>
<keyword evidence="6" id="KW-0325">Glycoprotein</keyword>
<dbReference type="SMART" id="SM00856">
    <property type="entry name" value="PMEI"/>
    <property type="match status" value="1"/>
</dbReference>
<dbReference type="PANTHER" id="PTHR31080:SF15">
    <property type="entry name" value="INVERTASE"/>
    <property type="match status" value="1"/>
</dbReference>
<dbReference type="Gene3D" id="1.20.140.40">
    <property type="entry name" value="Invertase/pectin methylesterase inhibitor family protein"/>
    <property type="match status" value="1"/>
</dbReference>
<dbReference type="GO" id="GO:0004857">
    <property type="term" value="F:enzyme inhibitor activity"/>
    <property type="evidence" value="ECO:0007669"/>
    <property type="project" value="InterPro"/>
</dbReference>
<dbReference type="GO" id="GO:0030599">
    <property type="term" value="F:pectinesterase activity"/>
    <property type="evidence" value="ECO:0007669"/>
    <property type="project" value="UniProtKB-EC"/>
</dbReference>
<gene>
    <name evidence="10" type="ORF">O6P43_029913</name>
</gene>
<keyword evidence="4 8" id="KW-0732">Signal</keyword>
<dbReference type="Proteomes" id="UP001163823">
    <property type="component" value="Chromosome 12"/>
</dbReference>
<evidence type="ECO:0000259" key="9">
    <source>
        <dbReference type="SMART" id="SM00856"/>
    </source>
</evidence>
<keyword evidence="11" id="KW-1185">Reference proteome</keyword>
<dbReference type="SUPFAM" id="SSF101148">
    <property type="entry name" value="Plant invertase/pectin methylesterase inhibitor"/>
    <property type="match status" value="1"/>
</dbReference>
<dbReference type="KEGG" id="qsa:O6P43_029913"/>
<evidence type="ECO:0000313" key="10">
    <source>
        <dbReference type="EMBL" id="KAJ7949595.1"/>
    </source>
</evidence>
<reference evidence="10" key="1">
    <citation type="journal article" date="2023" name="Science">
        <title>Elucidation of the pathway for biosynthesis of saponin adjuvants from the soapbark tree.</title>
        <authorList>
            <person name="Reed J."/>
            <person name="Orme A."/>
            <person name="El-Demerdash A."/>
            <person name="Owen C."/>
            <person name="Martin L.B.B."/>
            <person name="Misra R.C."/>
            <person name="Kikuchi S."/>
            <person name="Rejzek M."/>
            <person name="Martin A.C."/>
            <person name="Harkess A."/>
            <person name="Leebens-Mack J."/>
            <person name="Louveau T."/>
            <person name="Stephenson M.J."/>
            <person name="Osbourn A."/>
        </authorList>
    </citation>
    <scope>NUCLEOTIDE SEQUENCE</scope>
    <source>
        <strain evidence="10">S10</strain>
    </source>
</reference>
<evidence type="ECO:0000256" key="2">
    <source>
        <dbReference type="ARBA" id="ARBA00007786"/>
    </source>
</evidence>
<comment type="caution">
    <text evidence="10">The sequence shown here is derived from an EMBL/GenBank/DDBJ whole genome shotgun (WGS) entry which is preliminary data.</text>
</comment>
<organism evidence="10 11">
    <name type="scientific">Quillaja saponaria</name>
    <name type="common">Soap bark tree</name>
    <dbReference type="NCBI Taxonomy" id="32244"/>
    <lineage>
        <taxon>Eukaryota</taxon>
        <taxon>Viridiplantae</taxon>
        <taxon>Streptophyta</taxon>
        <taxon>Embryophyta</taxon>
        <taxon>Tracheophyta</taxon>
        <taxon>Spermatophyta</taxon>
        <taxon>Magnoliopsida</taxon>
        <taxon>eudicotyledons</taxon>
        <taxon>Gunneridae</taxon>
        <taxon>Pentapetalae</taxon>
        <taxon>rosids</taxon>
        <taxon>fabids</taxon>
        <taxon>Fabales</taxon>
        <taxon>Quillajaceae</taxon>
        <taxon>Quillaja</taxon>
    </lineage>
</organism>
<dbReference type="EC" id="3.1.1.11" evidence="3"/>